<evidence type="ECO:0000313" key="1">
    <source>
        <dbReference type="EMBL" id="MEX6429590.1"/>
    </source>
</evidence>
<reference evidence="1 2" key="1">
    <citation type="submission" date="2024-07" db="EMBL/GenBank/DDBJ databases">
        <title>Draft Genome Sequence of Ferrimicrobium acidiphilum Strain YE2023, Isolated from a Pulp of Bioleach Reactor.</title>
        <authorList>
            <person name="Elkina Y.A."/>
            <person name="Bulaeva A.G."/>
            <person name="Beletsky A.V."/>
            <person name="Mardanov A.V."/>
        </authorList>
    </citation>
    <scope>NUCLEOTIDE SEQUENCE [LARGE SCALE GENOMIC DNA]</scope>
    <source>
        <strain evidence="1 2">YE2023</strain>
    </source>
</reference>
<dbReference type="Proteomes" id="UP001560267">
    <property type="component" value="Unassembled WGS sequence"/>
</dbReference>
<dbReference type="EMBL" id="JBFSHR010000020">
    <property type="protein sequence ID" value="MEX6429590.1"/>
    <property type="molecule type" value="Genomic_DNA"/>
</dbReference>
<evidence type="ECO:0000313" key="2">
    <source>
        <dbReference type="Proteomes" id="UP001560267"/>
    </source>
</evidence>
<keyword evidence="2" id="KW-1185">Reference proteome</keyword>
<accession>A0ABV3Y2U3</accession>
<comment type="caution">
    <text evidence="1">The sequence shown here is derived from an EMBL/GenBank/DDBJ whole genome shotgun (WGS) entry which is preliminary data.</text>
</comment>
<gene>
    <name evidence="1" type="ORF">AB6A68_07020</name>
</gene>
<proteinExistence type="predicted"/>
<sequence length="141" mass="15824">MSERISSEEFEEISATFLVALLHALPPYFARLEAELVREGEINLDWLEQLESRVETELELLLRRPAEEQQEPPVGLIRRFVLNGLSHNGCDTNIPILQRRGLLPASAVDIDADLGPIHLAWGVAKARRMRALVQEPPPADA</sequence>
<name>A0ABV3Y2U3_9ACTN</name>
<protein>
    <submittedName>
        <fullName evidence="1">Uncharacterized protein</fullName>
    </submittedName>
</protein>
<dbReference type="RefSeq" id="WP_369084456.1">
    <property type="nucleotide sequence ID" value="NZ_JBFSHR010000020.1"/>
</dbReference>
<organism evidence="1 2">
    <name type="scientific">Ferrimicrobium acidiphilum</name>
    <dbReference type="NCBI Taxonomy" id="121039"/>
    <lineage>
        <taxon>Bacteria</taxon>
        <taxon>Bacillati</taxon>
        <taxon>Actinomycetota</taxon>
        <taxon>Acidimicrobiia</taxon>
        <taxon>Acidimicrobiales</taxon>
        <taxon>Acidimicrobiaceae</taxon>
        <taxon>Ferrimicrobium</taxon>
    </lineage>
</organism>